<dbReference type="PANTHER" id="PTHR36838:SF4">
    <property type="entry name" value="AUXIN EFFLUX CARRIER FAMILY PROTEIN"/>
    <property type="match status" value="1"/>
</dbReference>
<proteinExistence type="inferred from homology"/>
<comment type="caution">
    <text evidence="9">The sequence shown here is derived from an EMBL/GenBank/DDBJ whole genome shotgun (WGS) entry which is preliminary data.</text>
</comment>
<feature type="transmembrane region" description="Helical" evidence="8">
    <location>
        <begin position="131"/>
        <end position="154"/>
    </location>
</feature>
<accession>A0AAE3A6U4</accession>
<keyword evidence="3" id="KW-0813">Transport</keyword>
<keyword evidence="5 8" id="KW-0812">Transmembrane</keyword>
<feature type="transmembrane region" description="Helical" evidence="8">
    <location>
        <begin position="260"/>
        <end position="279"/>
    </location>
</feature>
<evidence type="ECO:0000256" key="8">
    <source>
        <dbReference type="SAM" id="Phobius"/>
    </source>
</evidence>
<evidence type="ECO:0000313" key="9">
    <source>
        <dbReference type="EMBL" id="MCC2125398.1"/>
    </source>
</evidence>
<evidence type="ECO:0000313" key="10">
    <source>
        <dbReference type="Proteomes" id="UP001198220"/>
    </source>
</evidence>
<evidence type="ECO:0000256" key="1">
    <source>
        <dbReference type="ARBA" id="ARBA00004651"/>
    </source>
</evidence>
<dbReference type="PANTHER" id="PTHR36838">
    <property type="entry name" value="AUXIN EFFLUX CARRIER FAMILY PROTEIN"/>
    <property type="match status" value="1"/>
</dbReference>
<dbReference type="GO" id="GO:0055085">
    <property type="term" value="P:transmembrane transport"/>
    <property type="evidence" value="ECO:0007669"/>
    <property type="project" value="InterPro"/>
</dbReference>
<keyword evidence="6 8" id="KW-1133">Transmembrane helix</keyword>
<dbReference type="InterPro" id="IPR004776">
    <property type="entry name" value="Mem_transp_PIN-like"/>
</dbReference>
<name>A0AAE3A6U4_9FIRM</name>
<evidence type="ECO:0000256" key="7">
    <source>
        <dbReference type="ARBA" id="ARBA00023136"/>
    </source>
</evidence>
<evidence type="ECO:0000256" key="4">
    <source>
        <dbReference type="ARBA" id="ARBA00022475"/>
    </source>
</evidence>
<feature type="transmembrane region" description="Helical" evidence="8">
    <location>
        <begin position="71"/>
        <end position="94"/>
    </location>
</feature>
<keyword evidence="7 8" id="KW-0472">Membrane</keyword>
<comment type="subcellular location">
    <subcellularLocation>
        <location evidence="1">Cell membrane</location>
        <topology evidence="1">Multi-pass membrane protein</topology>
    </subcellularLocation>
</comment>
<feature type="transmembrane region" description="Helical" evidence="8">
    <location>
        <begin position="291"/>
        <end position="314"/>
    </location>
</feature>
<dbReference type="RefSeq" id="WP_308458845.1">
    <property type="nucleotide sequence ID" value="NZ_JAJEPS010000003.1"/>
</dbReference>
<dbReference type="AlphaFoldDB" id="A0AAE3A6U4"/>
<protein>
    <submittedName>
        <fullName evidence="9">AEC family transporter</fullName>
    </submittedName>
</protein>
<reference evidence="9 10" key="1">
    <citation type="submission" date="2021-10" db="EMBL/GenBank/DDBJ databases">
        <title>Anaerobic single-cell dispensing facilitates the cultivation of human gut bacteria.</title>
        <authorList>
            <person name="Afrizal A."/>
        </authorList>
    </citation>
    <scope>NUCLEOTIDE SEQUENCE [LARGE SCALE GENOMIC DNA]</scope>
    <source>
        <strain evidence="9 10">CLA-AA-H276</strain>
    </source>
</reference>
<dbReference type="Gene3D" id="1.20.1530.20">
    <property type="match status" value="1"/>
</dbReference>
<feature type="transmembrane region" description="Helical" evidence="8">
    <location>
        <begin position="6"/>
        <end position="26"/>
    </location>
</feature>
<organism evidence="9 10">
    <name type="scientific">Hominiventricola filiformis</name>
    <dbReference type="NCBI Taxonomy" id="2885352"/>
    <lineage>
        <taxon>Bacteria</taxon>
        <taxon>Bacillati</taxon>
        <taxon>Bacillota</taxon>
        <taxon>Clostridia</taxon>
        <taxon>Lachnospirales</taxon>
        <taxon>Lachnospiraceae</taxon>
        <taxon>Hominiventricola</taxon>
    </lineage>
</organism>
<dbReference type="EMBL" id="JAJEPS010000003">
    <property type="protein sequence ID" value="MCC2125398.1"/>
    <property type="molecule type" value="Genomic_DNA"/>
</dbReference>
<sequence>MESFGLAVNVVFPLLLMMVCGCFMRYKKMIDDHTINYLNKMLFRFFMAVMLFMNTYKMNLEDVLNPQIRKLTLIITICYVFIVTILIMILPKFVTDRSKCGVMIQGFYRSNLILYGLPVFESIYGSDDSGMVSVLISVIIPVINILSAIVLEIFGSSGGRLSFRKILKSVVLNPLVQGPVVGLLFLVLGIHFPKILEDSLRTIGGISTPLAFVVLGATIQLKSIRKNWKYISFTVLGKLFIVPLIVFIVCYGLGMRRQMLVMVLGAMASPTAVASFAMAKEAGCDEELAGEIVMASSVCSLFSIFAWVFFLGTFRLI</sequence>
<feature type="transmembrane region" description="Helical" evidence="8">
    <location>
        <begin position="166"/>
        <end position="190"/>
    </location>
</feature>
<keyword evidence="4" id="KW-1003">Cell membrane</keyword>
<dbReference type="Proteomes" id="UP001198220">
    <property type="component" value="Unassembled WGS sequence"/>
</dbReference>
<evidence type="ECO:0000256" key="3">
    <source>
        <dbReference type="ARBA" id="ARBA00022448"/>
    </source>
</evidence>
<dbReference type="Pfam" id="PF03547">
    <property type="entry name" value="Mem_trans"/>
    <property type="match status" value="1"/>
</dbReference>
<gene>
    <name evidence="9" type="ORF">LKD36_04305</name>
</gene>
<comment type="similarity">
    <text evidence="2">Belongs to the auxin efflux carrier (TC 2.A.69) family.</text>
</comment>
<evidence type="ECO:0000256" key="5">
    <source>
        <dbReference type="ARBA" id="ARBA00022692"/>
    </source>
</evidence>
<dbReference type="GO" id="GO:0005886">
    <property type="term" value="C:plasma membrane"/>
    <property type="evidence" value="ECO:0007669"/>
    <property type="project" value="UniProtKB-SubCell"/>
</dbReference>
<feature type="transmembrane region" description="Helical" evidence="8">
    <location>
        <begin position="202"/>
        <end position="221"/>
    </location>
</feature>
<feature type="transmembrane region" description="Helical" evidence="8">
    <location>
        <begin position="38"/>
        <end position="56"/>
    </location>
</feature>
<keyword evidence="10" id="KW-1185">Reference proteome</keyword>
<evidence type="ECO:0000256" key="2">
    <source>
        <dbReference type="ARBA" id="ARBA00010145"/>
    </source>
</evidence>
<evidence type="ECO:0000256" key="6">
    <source>
        <dbReference type="ARBA" id="ARBA00022989"/>
    </source>
</evidence>
<dbReference type="InterPro" id="IPR038770">
    <property type="entry name" value="Na+/solute_symporter_sf"/>
</dbReference>
<feature type="transmembrane region" description="Helical" evidence="8">
    <location>
        <begin position="233"/>
        <end position="254"/>
    </location>
</feature>